<evidence type="ECO:0000256" key="1">
    <source>
        <dbReference type="SAM" id="MobiDB-lite"/>
    </source>
</evidence>
<evidence type="ECO:0000313" key="4">
    <source>
        <dbReference type="EMBL" id="POM27664.1"/>
    </source>
</evidence>
<keyword evidence="2" id="KW-0472">Membrane</keyword>
<feature type="region of interest" description="Disordered" evidence="1">
    <location>
        <begin position="21"/>
        <end position="47"/>
    </location>
</feature>
<feature type="compositionally biased region" description="Pro residues" evidence="1">
    <location>
        <begin position="186"/>
        <end position="202"/>
    </location>
</feature>
<dbReference type="RefSeq" id="WP_168212074.1">
    <property type="nucleotide sequence ID" value="NZ_MTBP01000001.1"/>
</dbReference>
<name>A0A2P4URM5_9ACTN</name>
<keyword evidence="2" id="KW-0812">Transmembrane</keyword>
<comment type="caution">
    <text evidence="4">The sequence shown here is derived from an EMBL/GenBank/DDBJ whole genome shotgun (WGS) entry which is preliminary data.</text>
</comment>
<feature type="compositionally biased region" description="Pro residues" evidence="1">
    <location>
        <begin position="35"/>
        <end position="46"/>
    </location>
</feature>
<dbReference type="Proteomes" id="UP000242367">
    <property type="component" value="Unassembled WGS sequence"/>
</dbReference>
<sequence length="291" mass="29427" precursor="true">MLSRSTGHRLLLGMGLATVVAATPSPDPSGSGSPTPDPSPTTPPPRAVLLVSATPGRAKAKPGETVPVTVRVRAQNASATGVRVTRIAASPKKAVVGGECPAPFTAAGCTLGTLAAGGRDTVLATVGVPDDLTATTPVTLSITVTAENADAGSAAATVTFAVPVKAKPLPTGTTAAPKKKKKAAPAPRPVPRPVPQPAPALPPEQSVAPPIVTTSVPLPSVQAPTVAQERTSALPQSRLRGNSAAVAQDTEFERVAGVQAAWLAALFVATLLVLTQARLGRRNSRRRVRSR</sequence>
<keyword evidence="3" id="KW-0732">Signal</keyword>
<evidence type="ECO:0008006" key="6">
    <source>
        <dbReference type="Google" id="ProtNLM"/>
    </source>
</evidence>
<evidence type="ECO:0000256" key="3">
    <source>
        <dbReference type="SAM" id="SignalP"/>
    </source>
</evidence>
<feature type="signal peptide" evidence="3">
    <location>
        <begin position="1"/>
        <end position="21"/>
    </location>
</feature>
<evidence type="ECO:0000256" key="2">
    <source>
        <dbReference type="SAM" id="Phobius"/>
    </source>
</evidence>
<proteinExistence type="predicted"/>
<feature type="chain" id="PRO_5015182550" description="DUF11 domain-containing protein" evidence="3">
    <location>
        <begin position="22"/>
        <end position="291"/>
    </location>
</feature>
<reference evidence="4 5" key="1">
    <citation type="journal article" date="2017" name="Chemistry">
        <title>Isolation, Biosynthesis and Chemical Modifications of Rubterolones A-F: Rare Tropolone Alkaloids from Actinomadura sp. 5-2.</title>
        <authorList>
            <person name="Guo H."/>
            <person name="Benndorf R."/>
            <person name="Leichnitz D."/>
            <person name="Klassen J.L."/>
            <person name="Vollmers J."/>
            <person name="Gorls H."/>
            <person name="Steinacker M."/>
            <person name="Weigel C."/>
            <person name="Dahse H.M."/>
            <person name="Kaster A.K."/>
            <person name="de Beer Z.W."/>
            <person name="Poulsen M."/>
            <person name="Beemelmanns C."/>
        </authorList>
    </citation>
    <scope>NUCLEOTIDE SEQUENCE [LARGE SCALE GENOMIC DNA]</scope>
    <source>
        <strain evidence="4 5">5-2</strain>
    </source>
</reference>
<accession>A0A2P4URM5</accession>
<dbReference type="AlphaFoldDB" id="A0A2P4URM5"/>
<keyword evidence="5" id="KW-1185">Reference proteome</keyword>
<feature type="transmembrane region" description="Helical" evidence="2">
    <location>
        <begin position="260"/>
        <end position="279"/>
    </location>
</feature>
<keyword evidence="2" id="KW-1133">Transmembrane helix</keyword>
<organism evidence="4 5">
    <name type="scientific">Actinomadura rubteroloni</name>
    <dbReference type="NCBI Taxonomy" id="1926885"/>
    <lineage>
        <taxon>Bacteria</taxon>
        <taxon>Bacillati</taxon>
        <taxon>Actinomycetota</taxon>
        <taxon>Actinomycetes</taxon>
        <taxon>Streptosporangiales</taxon>
        <taxon>Thermomonosporaceae</taxon>
        <taxon>Actinomadura</taxon>
    </lineage>
</organism>
<dbReference type="EMBL" id="MTBP01000001">
    <property type="protein sequence ID" value="POM27664.1"/>
    <property type="molecule type" value="Genomic_DNA"/>
</dbReference>
<feature type="compositionally biased region" description="Low complexity" evidence="1">
    <location>
        <begin position="167"/>
        <end position="176"/>
    </location>
</feature>
<evidence type="ECO:0000313" key="5">
    <source>
        <dbReference type="Proteomes" id="UP000242367"/>
    </source>
</evidence>
<protein>
    <recommendedName>
        <fullName evidence="6">DUF11 domain-containing protein</fullName>
    </recommendedName>
</protein>
<feature type="region of interest" description="Disordered" evidence="1">
    <location>
        <begin position="167"/>
        <end position="212"/>
    </location>
</feature>
<gene>
    <name evidence="4" type="ORF">BTM25_20820</name>
</gene>